<dbReference type="SUPFAM" id="SSF52777">
    <property type="entry name" value="CoA-dependent acyltransferases"/>
    <property type="match status" value="1"/>
</dbReference>
<organism evidence="3 4">
    <name type="scientific">Nonomuraea antimicrobica</name>
    <dbReference type="NCBI Taxonomy" id="561173"/>
    <lineage>
        <taxon>Bacteria</taxon>
        <taxon>Bacillati</taxon>
        <taxon>Actinomycetota</taxon>
        <taxon>Actinomycetes</taxon>
        <taxon>Streptosporangiales</taxon>
        <taxon>Streptosporangiaceae</taxon>
        <taxon>Nonomuraea</taxon>
    </lineage>
</organism>
<dbReference type="InterPro" id="IPR036736">
    <property type="entry name" value="ACP-like_sf"/>
</dbReference>
<gene>
    <name evidence="3" type="ORF">GCM10022224_044420</name>
</gene>
<dbReference type="Pfam" id="PF13193">
    <property type="entry name" value="AMP-binding_C"/>
    <property type="match status" value="1"/>
</dbReference>
<dbReference type="Gene3D" id="3.30.559.30">
    <property type="entry name" value="Nonribosomal peptide synthetase, condensation domain"/>
    <property type="match status" value="1"/>
</dbReference>
<dbReference type="Pfam" id="PF00550">
    <property type="entry name" value="PP-binding"/>
    <property type="match status" value="1"/>
</dbReference>
<feature type="region of interest" description="Disordered" evidence="1">
    <location>
        <begin position="559"/>
        <end position="580"/>
    </location>
</feature>
<dbReference type="Gene3D" id="1.10.1200.10">
    <property type="entry name" value="ACP-like"/>
    <property type="match status" value="1"/>
</dbReference>
<keyword evidence="4" id="KW-1185">Reference proteome</keyword>
<dbReference type="PROSITE" id="PS00455">
    <property type="entry name" value="AMP_BINDING"/>
    <property type="match status" value="1"/>
</dbReference>
<name>A0ABP7C2J1_9ACTN</name>
<dbReference type="InterPro" id="IPR025110">
    <property type="entry name" value="AMP-bd_C"/>
</dbReference>
<dbReference type="SUPFAM" id="SSF56801">
    <property type="entry name" value="Acetyl-CoA synthetase-like"/>
    <property type="match status" value="1"/>
</dbReference>
<evidence type="ECO:0000259" key="2">
    <source>
        <dbReference type="PROSITE" id="PS50075"/>
    </source>
</evidence>
<dbReference type="PANTHER" id="PTHR45527">
    <property type="entry name" value="NONRIBOSOMAL PEPTIDE SYNTHETASE"/>
    <property type="match status" value="1"/>
</dbReference>
<comment type="caution">
    <text evidence="3">The sequence shown here is derived from an EMBL/GenBank/DDBJ whole genome shotgun (WGS) entry which is preliminary data.</text>
</comment>
<dbReference type="InterPro" id="IPR009081">
    <property type="entry name" value="PP-bd_ACP"/>
</dbReference>
<dbReference type="InterPro" id="IPR020845">
    <property type="entry name" value="AMP-binding_CS"/>
</dbReference>
<proteinExistence type="predicted"/>
<dbReference type="CDD" id="cd17643">
    <property type="entry name" value="A_NRPS_Cytc1-like"/>
    <property type="match status" value="1"/>
</dbReference>
<dbReference type="Pfam" id="PF00501">
    <property type="entry name" value="AMP-binding"/>
    <property type="match status" value="1"/>
</dbReference>
<dbReference type="PROSITE" id="PS50075">
    <property type="entry name" value="CARRIER"/>
    <property type="match status" value="1"/>
</dbReference>
<dbReference type="RefSeq" id="WP_344881067.1">
    <property type="nucleotide sequence ID" value="NZ_BAAAZP010000085.1"/>
</dbReference>
<accession>A0ABP7C2J1</accession>
<reference evidence="4" key="1">
    <citation type="journal article" date="2019" name="Int. J. Syst. Evol. Microbiol.">
        <title>The Global Catalogue of Microorganisms (GCM) 10K type strain sequencing project: providing services to taxonomists for standard genome sequencing and annotation.</title>
        <authorList>
            <consortium name="The Broad Institute Genomics Platform"/>
            <consortium name="The Broad Institute Genome Sequencing Center for Infectious Disease"/>
            <person name="Wu L."/>
            <person name="Ma J."/>
        </authorList>
    </citation>
    <scope>NUCLEOTIDE SEQUENCE [LARGE SCALE GENOMIC DNA]</scope>
    <source>
        <strain evidence="4">JCM 16904</strain>
    </source>
</reference>
<dbReference type="InterPro" id="IPR010071">
    <property type="entry name" value="AA_adenyl_dom"/>
</dbReference>
<evidence type="ECO:0000313" key="3">
    <source>
        <dbReference type="EMBL" id="GAA3675285.1"/>
    </source>
</evidence>
<dbReference type="NCBIfam" id="TIGR01733">
    <property type="entry name" value="AA-adenyl-dom"/>
    <property type="match status" value="1"/>
</dbReference>
<sequence>MYRTSRPADAWPSTSASGHCHARRTRLPGGGDAVLMARILEAASLAWWGEPLRLWTERVPAPAGSATANRRLDAELFRPVAAGGAGLRAVLLGYADGAADLVLVAHRARLDAASLRMVADVLTERAPYERFRPEEPGRVVVDDEAVKRWREADYSGVVEWAAGDSGAGDRTGVVTVALGGSAPEDGSADVVAKVAVAAGLVLGRYEGRPRPVVAGLTGVPGRPAGALGVFEAGVLLALDLSGASTVAELVAESARIIGGDGGWCDARRYADLCAEAGGRVLVGLLAGELDGPAGDRVPCQTAPFPLTLVPGRAEDGGLLLDVRHRLADVDEESARRFARHLARAYERLTDAGDDLVPGDVELLDEPERRHVIGLGRPARPLSPRGERTDRRIEDVFAARVADRPEAVALVGEHHSLTYAELDERATRGAAALRAAGVRPGERVGVCLERSPDLVVTMLAVLKAGAAYVPMDPAYPADRLTFTARDAALRVVVADGKFPRGDGLTVVTPERLAAHGDDGPSGEVGGSGDAAYVIYTSGSTGRPKGVVVPHRNVVALLSATAGDTPGDTPGGTPGGTETENDFGLGPGDTWANFHSSAFDFSVWEIWGALLTGARLVVVPYWISRSPEEFRDLLARERVTVLNQTPSAFAQLMEADRGRAERLAVRLVIFGGEPLDVRPLPGWFDRYPDCRLVNMYGITETTVHVTAQTVTRREALAGSRSVGRALPGWHVYVLDERGRPAPCGVPGEIYVGGAGVATGYLGLPELTEQRFVPDPFAGGRMYRSGDGGRLRPDGLLEHLGRLDTQVKVRGFRIELDEVRNVLLDDPSVTSAAVVLRDGETGDAALTRLAAYVTPQGADPAAVRRRAAKVLPEHMLPATITALPALPLTVNGKLDVRSLPEPAPAPAAAGEDLTGTLTALWESLLGVPVGGDDNFFELGGNSLLAIRLVYAMRERGLPAPPMRELYLHPTVNGLARVLGHE</sequence>
<dbReference type="InterPro" id="IPR042099">
    <property type="entry name" value="ANL_N_sf"/>
</dbReference>
<dbReference type="SUPFAM" id="SSF47336">
    <property type="entry name" value="ACP-like"/>
    <property type="match status" value="1"/>
</dbReference>
<feature type="region of interest" description="Disordered" evidence="1">
    <location>
        <begin position="1"/>
        <end position="24"/>
    </location>
</feature>
<dbReference type="Gene3D" id="3.40.50.12780">
    <property type="entry name" value="N-terminal domain of ligase-like"/>
    <property type="match status" value="1"/>
</dbReference>
<dbReference type="Proteomes" id="UP001500902">
    <property type="component" value="Unassembled WGS sequence"/>
</dbReference>
<dbReference type="PANTHER" id="PTHR45527:SF1">
    <property type="entry name" value="FATTY ACID SYNTHASE"/>
    <property type="match status" value="1"/>
</dbReference>
<feature type="domain" description="Carrier" evidence="2">
    <location>
        <begin position="905"/>
        <end position="978"/>
    </location>
</feature>
<evidence type="ECO:0000256" key="1">
    <source>
        <dbReference type="SAM" id="MobiDB-lite"/>
    </source>
</evidence>
<dbReference type="InterPro" id="IPR045851">
    <property type="entry name" value="AMP-bd_C_sf"/>
</dbReference>
<dbReference type="EMBL" id="BAAAZP010000085">
    <property type="protein sequence ID" value="GAA3675285.1"/>
    <property type="molecule type" value="Genomic_DNA"/>
</dbReference>
<dbReference type="Gene3D" id="3.30.300.30">
    <property type="match status" value="1"/>
</dbReference>
<dbReference type="InterPro" id="IPR000873">
    <property type="entry name" value="AMP-dep_synth/lig_dom"/>
</dbReference>
<evidence type="ECO:0000313" key="4">
    <source>
        <dbReference type="Proteomes" id="UP001500902"/>
    </source>
</evidence>
<protein>
    <recommendedName>
        <fullName evidence="2">Carrier domain-containing protein</fullName>
    </recommendedName>
</protein>